<comment type="subcellular location">
    <subcellularLocation>
        <location evidence="1">Nucleus</location>
    </subcellularLocation>
</comment>
<dbReference type="FunFam" id="3.30.160.60:FF:000892">
    <property type="entry name" value="zinc finger and BTB domain-containing protein 3"/>
    <property type="match status" value="1"/>
</dbReference>
<evidence type="ECO:0000256" key="6">
    <source>
        <dbReference type="ARBA" id="ARBA00023242"/>
    </source>
</evidence>
<dbReference type="PANTHER" id="PTHR24394:SF19">
    <property type="entry name" value="ZINC FINGER AND BTB DOMAIN-CONTAINING PROTEIN 3"/>
    <property type="match status" value="1"/>
</dbReference>
<accession>W5LZF1</accession>
<dbReference type="PROSITE" id="PS00028">
    <property type="entry name" value="ZINC_FINGER_C2H2_1"/>
    <property type="match status" value="2"/>
</dbReference>
<dbReference type="Ensembl" id="ENSLOCT00000001513.1">
    <property type="protein sequence ID" value="ENSLOCP00000001508.1"/>
    <property type="gene ID" value="ENSLOCG00000001327.1"/>
</dbReference>
<dbReference type="InterPro" id="IPR013087">
    <property type="entry name" value="Znf_C2H2_type"/>
</dbReference>
<evidence type="ECO:0000256" key="5">
    <source>
        <dbReference type="ARBA" id="ARBA00022833"/>
    </source>
</evidence>
<dbReference type="AlphaFoldDB" id="W5LZF1"/>
<dbReference type="EMBL" id="AHAT01034115">
    <property type="status" value="NOT_ANNOTATED_CDS"/>
    <property type="molecule type" value="Genomic_DNA"/>
</dbReference>
<evidence type="ECO:0000259" key="9">
    <source>
        <dbReference type="PROSITE" id="PS50157"/>
    </source>
</evidence>
<dbReference type="HOGENOM" id="CLU_1431117_0_0_1"/>
<dbReference type="InParanoid" id="W5LZF1"/>
<evidence type="ECO:0000256" key="2">
    <source>
        <dbReference type="ARBA" id="ARBA00022723"/>
    </source>
</evidence>
<reference evidence="10" key="2">
    <citation type="submission" date="2025-08" db="UniProtKB">
        <authorList>
            <consortium name="Ensembl"/>
        </authorList>
    </citation>
    <scope>IDENTIFICATION</scope>
</reference>
<feature type="domain" description="C2H2-type" evidence="9">
    <location>
        <begin position="123"/>
        <end position="150"/>
    </location>
</feature>
<keyword evidence="5" id="KW-0862">Zinc</keyword>
<dbReference type="Gene3D" id="3.30.160.60">
    <property type="entry name" value="Classic Zinc Finger"/>
    <property type="match status" value="2"/>
</dbReference>
<dbReference type="Pfam" id="PF00096">
    <property type="entry name" value="zf-C2H2"/>
    <property type="match status" value="1"/>
</dbReference>
<feature type="domain" description="C2H2-type" evidence="9">
    <location>
        <begin position="151"/>
        <end position="179"/>
    </location>
</feature>
<keyword evidence="6" id="KW-0539">Nucleus</keyword>
<keyword evidence="4 7" id="KW-0863">Zinc-finger</keyword>
<dbReference type="PROSITE" id="PS50157">
    <property type="entry name" value="ZINC_FINGER_C2H2_2"/>
    <property type="match status" value="2"/>
</dbReference>
<dbReference type="GO" id="GO:0005634">
    <property type="term" value="C:nucleus"/>
    <property type="evidence" value="ECO:0007669"/>
    <property type="project" value="UniProtKB-SubCell"/>
</dbReference>
<name>W5LZF1_LEPOC</name>
<keyword evidence="3" id="KW-0677">Repeat</keyword>
<protein>
    <recommendedName>
        <fullName evidence="9">C2H2-type domain-containing protein</fullName>
    </recommendedName>
</protein>
<dbReference type="Proteomes" id="UP000018468">
    <property type="component" value="Linkage group LG28"/>
</dbReference>
<proteinExistence type="predicted"/>
<evidence type="ECO:0000313" key="11">
    <source>
        <dbReference type="Proteomes" id="UP000018468"/>
    </source>
</evidence>
<dbReference type="InterPro" id="IPR036236">
    <property type="entry name" value="Znf_C2H2_sf"/>
</dbReference>
<dbReference type="FunFam" id="3.30.160.60:FF:000114">
    <property type="entry name" value="Zinc finger and BTB domain-containing protein 18"/>
    <property type="match status" value="1"/>
</dbReference>
<dbReference type="eggNOG" id="KOG1721">
    <property type="taxonomic scope" value="Eukaryota"/>
</dbReference>
<reference evidence="11" key="1">
    <citation type="submission" date="2011-12" db="EMBL/GenBank/DDBJ databases">
        <title>The Draft Genome of Lepisosteus oculatus.</title>
        <authorList>
            <consortium name="The Broad Institute Genome Assembly &amp; Analysis Group"/>
            <consortium name="Computational R&amp;D Group"/>
            <consortium name="and Sequencing Platform"/>
            <person name="Di Palma F."/>
            <person name="Alfoldi J."/>
            <person name="Johnson J."/>
            <person name="Berlin A."/>
            <person name="Gnerre S."/>
            <person name="Jaffe D."/>
            <person name="MacCallum I."/>
            <person name="Young S."/>
            <person name="Walker B.J."/>
            <person name="Lander E.S."/>
            <person name="Lindblad-Toh K."/>
        </authorList>
    </citation>
    <scope>NUCLEOTIDE SEQUENCE [LARGE SCALE GENOMIC DNA]</scope>
</reference>
<evidence type="ECO:0000313" key="10">
    <source>
        <dbReference type="Ensembl" id="ENSLOCP00000001508.1"/>
    </source>
</evidence>
<evidence type="ECO:0000256" key="8">
    <source>
        <dbReference type="SAM" id="MobiDB-lite"/>
    </source>
</evidence>
<sequence length="190" mass="21101">EADPAKVKVEAIVISDEELEEMEGMFQRRGRAEEEEEEYVEGLGAGEEEEEVLAMHMGNPPFLPSHHLLHAHLPHAHAEALTFHPALVSPPSPTSGPGAPGGPPSFPGLLAPDPLGPYVEDVPTCATCGKTFSCAYTLRRHAIVHTRERPYECRYCYRSYTQSGDLYRHIRKAHNQDLPLKRSRTDSEPP</sequence>
<reference evidence="10" key="3">
    <citation type="submission" date="2025-09" db="UniProtKB">
        <authorList>
            <consortium name="Ensembl"/>
        </authorList>
    </citation>
    <scope>IDENTIFICATION</scope>
</reference>
<dbReference type="Bgee" id="ENSLOCG00000001327">
    <property type="expression patterns" value="Expressed in zone of skin and 13 other cell types or tissues"/>
</dbReference>
<evidence type="ECO:0000256" key="3">
    <source>
        <dbReference type="ARBA" id="ARBA00022737"/>
    </source>
</evidence>
<dbReference type="PANTHER" id="PTHR24394">
    <property type="entry name" value="ZINC FINGER PROTEIN"/>
    <property type="match status" value="1"/>
</dbReference>
<evidence type="ECO:0000256" key="1">
    <source>
        <dbReference type="ARBA" id="ARBA00004123"/>
    </source>
</evidence>
<evidence type="ECO:0000256" key="4">
    <source>
        <dbReference type="ARBA" id="ARBA00022771"/>
    </source>
</evidence>
<dbReference type="STRING" id="7918.ENSLOCP00000001508"/>
<dbReference type="SMART" id="SM00355">
    <property type="entry name" value="ZnF_C2H2"/>
    <property type="match status" value="2"/>
</dbReference>
<organism evidence="10 11">
    <name type="scientific">Lepisosteus oculatus</name>
    <name type="common">Spotted gar</name>
    <dbReference type="NCBI Taxonomy" id="7918"/>
    <lineage>
        <taxon>Eukaryota</taxon>
        <taxon>Metazoa</taxon>
        <taxon>Chordata</taxon>
        <taxon>Craniata</taxon>
        <taxon>Vertebrata</taxon>
        <taxon>Euteleostomi</taxon>
        <taxon>Actinopterygii</taxon>
        <taxon>Neopterygii</taxon>
        <taxon>Holostei</taxon>
        <taxon>Semionotiformes</taxon>
        <taxon>Lepisosteidae</taxon>
        <taxon>Lepisosteus</taxon>
    </lineage>
</organism>
<dbReference type="GeneTree" id="ENSGT00940000161486"/>
<feature type="region of interest" description="Disordered" evidence="8">
    <location>
        <begin position="86"/>
        <end position="112"/>
    </location>
</feature>
<keyword evidence="2" id="KW-0479">Metal-binding</keyword>
<feature type="compositionally biased region" description="Pro residues" evidence="8">
    <location>
        <begin position="88"/>
        <end position="106"/>
    </location>
</feature>
<evidence type="ECO:0000256" key="7">
    <source>
        <dbReference type="PROSITE-ProRule" id="PRU00042"/>
    </source>
</evidence>
<dbReference type="SUPFAM" id="SSF57667">
    <property type="entry name" value="beta-beta-alpha zinc fingers"/>
    <property type="match status" value="1"/>
</dbReference>
<keyword evidence="11" id="KW-1185">Reference proteome</keyword>
<dbReference type="GO" id="GO:0008270">
    <property type="term" value="F:zinc ion binding"/>
    <property type="evidence" value="ECO:0007669"/>
    <property type="project" value="UniProtKB-KW"/>
</dbReference>